<sequence>MDREFGLLGMVQSMSEHTRTVKGVVRVPGVTPMVESMLEHTKTAREMVKVPG</sequence>
<evidence type="ECO:0000313" key="1">
    <source>
        <dbReference type="EMBL" id="SVB00043.1"/>
    </source>
</evidence>
<proteinExistence type="predicted"/>
<dbReference type="EMBL" id="UINC01025096">
    <property type="protein sequence ID" value="SVB00043.1"/>
    <property type="molecule type" value="Genomic_DNA"/>
</dbReference>
<dbReference type="AlphaFoldDB" id="A0A382AGC9"/>
<protein>
    <submittedName>
        <fullName evidence="1">Uncharacterized protein</fullName>
    </submittedName>
</protein>
<organism evidence="1">
    <name type="scientific">marine metagenome</name>
    <dbReference type="NCBI Taxonomy" id="408172"/>
    <lineage>
        <taxon>unclassified sequences</taxon>
        <taxon>metagenomes</taxon>
        <taxon>ecological metagenomes</taxon>
    </lineage>
</organism>
<reference evidence="1" key="1">
    <citation type="submission" date="2018-05" db="EMBL/GenBank/DDBJ databases">
        <authorList>
            <person name="Lanie J.A."/>
            <person name="Ng W.-L."/>
            <person name="Kazmierczak K.M."/>
            <person name="Andrzejewski T.M."/>
            <person name="Davidsen T.M."/>
            <person name="Wayne K.J."/>
            <person name="Tettelin H."/>
            <person name="Glass J.I."/>
            <person name="Rusch D."/>
            <person name="Podicherti R."/>
            <person name="Tsui H.-C.T."/>
            <person name="Winkler M.E."/>
        </authorList>
    </citation>
    <scope>NUCLEOTIDE SEQUENCE</scope>
</reference>
<gene>
    <name evidence="1" type="ORF">METZ01_LOCUS152897</name>
</gene>
<accession>A0A382AGC9</accession>
<name>A0A382AGC9_9ZZZZ</name>